<dbReference type="AlphaFoldDB" id="A0A1B9G4S5"/>
<protein>
    <submittedName>
        <fullName evidence="2">Uncharacterized protein</fullName>
    </submittedName>
</protein>
<feature type="region of interest" description="Disordered" evidence="1">
    <location>
        <begin position="188"/>
        <end position="220"/>
    </location>
</feature>
<organism evidence="2">
    <name type="scientific">Kwoniella bestiolae CBS 10118</name>
    <dbReference type="NCBI Taxonomy" id="1296100"/>
    <lineage>
        <taxon>Eukaryota</taxon>
        <taxon>Fungi</taxon>
        <taxon>Dikarya</taxon>
        <taxon>Basidiomycota</taxon>
        <taxon>Agaricomycotina</taxon>
        <taxon>Tremellomycetes</taxon>
        <taxon>Tremellales</taxon>
        <taxon>Cryptococcaceae</taxon>
        <taxon>Kwoniella</taxon>
    </lineage>
</organism>
<dbReference type="OrthoDB" id="2565259at2759"/>
<feature type="region of interest" description="Disordered" evidence="1">
    <location>
        <begin position="465"/>
        <end position="488"/>
    </location>
</feature>
<name>A0A1B9G4S5_9TREE</name>
<proteinExistence type="predicted"/>
<dbReference type="GeneID" id="30208088"/>
<evidence type="ECO:0000313" key="2">
    <source>
        <dbReference type="EMBL" id="OCF26012.1"/>
    </source>
</evidence>
<reference evidence="3" key="2">
    <citation type="submission" date="2013-07" db="EMBL/GenBank/DDBJ databases">
        <authorList>
            <consortium name="The Broad Institute Genome Sequencing Platform"/>
            <person name="Cuomo C."/>
            <person name="Litvintseva A."/>
            <person name="Chen Y."/>
            <person name="Heitman J."/>
            <person name="Sun S."/>
            <person name="Springer D."/>
            <person name="Dromer F."/>
            <person name="Young S.K."/>
            <person name="Zeng Q."/>
            <person name="Gargeya S."/>
            <person name="Fitzgerald M."/>
            <person name="Abouelleil A."/>
            <person name="Alvarado L."/>
            <person name="Berlin A.M."/>
            <person name="Chapman S.B."/>
            <person name="Dewar J."/>
            <person name="Goldberg J."/>
            <person name="Griggs A."/>
            <person name="Gujja S."/>
            <person name="Hansen M."/>
            <person name="Howarth C."/>
            <person name="Imamovic A."/>
            <person name="Larimer J."/>
            <person name="McCowan C."/>
            <person name="Murphy C."/>
            <person name="Pearson M."/>
            <person name="Priest M."/>
            <person name="Roberts A."/>
            <person name="Saif S."/>
            <person name="Shea T."/>
            <person name="Sykes S."/>
            <person name="Wortman J."/>
            <person name="Nusbaum C."/>
            <person name="Birren B."/>
        </authorList>
    </citation>
    <scope>NUCLEOTIDE SEQUENCE</scope>
    <source>
        <strain evidence="3">CBS 10118</strain>
    </source>
</reference>
<feature type="region of interest" description="Disordered" evidence="1">
    <location>
        <begin position="350"/>
        <end position="371"/>
    </location>
</feature>
<dbReference type="Proteomes" id="UP000092730">
    <property type="component" value="Chromosome 1"/>
</dbReference>
<evidence type="ECO:0000313" key="3">
    <source>
        <dbReference type="EMBL" id="WVW78363.1"/>
    </source>
</evidence>
<feature type="compositionally biased region" description="Low complexity" evidence="1">
    <location>
        <begin position="188"/>
        <end position="198"/>
    </location>
</feature>
<keyword evidence="4" id="KW-1185">Reference proteome</keyword>
<dbReference type="STRING" id="1296100.A0A1B9G4S5"/>
<reference evidence="2" key="1">
    <citation type="submission" date="2013-07" db="EMBL/GenBank/DDBJ databases">
        <title>The Genome Sequence of Cryptococcus bestiolae CBS10118.</title>
        <authorList>
            <consortium name="The Broad Institute Genome Sequencing Platform"/>
            <person name="Cuomo C."/>
            <person name="Litvintseva A."/>
            <person name="Chen Y."/>
            <person name="Heitman J."/>
            <person name="Sun S."/>
            <person name="Springer D."/>
            <person name="Dromer F."/>
            <person name="Young S.K."/>
            <person name="Zeng Q."/>
            <person name="Gargeya S."/>
            <person name="Fitzgerald M."/>
            <person name="Abouelleil A."/>
            <person name="Alvarado L."/>
            <person name="Berlin A.M."/>
            <person name="Chapman S.B."/>
            <person name="Dewar J."/>
            <person name="Goldberg J."/>
            <person name="Griggs A."/>
            <person name="Gujja S."/>
            <person name="Hansen M."/>
            <person name="Howarth C."/>
            <person name="Imamovic A."/>
            <person name="Larimer J."/>
            <person name="McCowan C."/>
            <person name="Murphy C."/>
            <person name="Pearson M."/>
            <person name="Priest M."/>
            <person name="Roberts A."/>
            <person name="Saif S."/>
            <person name="Shea T."/>
            <person name="Sykes S."/>
            <person name="Wortman J."/>
            <person name="Nusbaum C."/>
            <person name="Birren B."/>
        </authorList>
    </citation>
    <scope>NUCLEOTIDE SEQUENCE [LARGE SCALE GENOMIC DNA]</scope>
    <source>
        <strain evidence="2">CBS 10118</strain>
    </source>
</reference>
<dbReference type="RefSeq" id="XP_019047082.1">
    <property type="nucleotide sequence ID" value="XM_019190334.1"/>
</dbReference>
<feature type="compositionally biased region" description="Low complexity" evidence="1">
    <location>
        <begin position="255"/>
        <end position="287"/>
    </location>
</feature>
<accession>A0A1B9G4S5</accession>
<dbReference type="EMBL" id="CP144541">
    <property type="protein sequence ID" value="WVW78363.1"/>
    <property type="molecule type" value="Genomic_DNA"/>
</dbReference>
<evidence type="ECO:0000256" key="1">
    <source>
        <dbReference type="SAM" id="MobiDB-lite"/>
    </source>
</evidence>
<gene>
    <name evidence="2" type="ORF">I302_03689</name>
    <name evidence="3" type="ORF">I302_100317</name>
</gene>
<feature type="region of interest" description="Disordered" evidence="1">
    <location>
        <begin position="255"/>
        <end position="299"/>
    </location>
</feature>
<sequence>MSTTTTRNQIQTHTQTFPLSLTSSHFPPFTIVPSPTKSTPTPLRSPITPPDPIIPHINFSRHHEDEGRNMSLDRDSLSIDTFASVIQRDTVYSRASNVAIILRSLGPSASDREQGISALCGYIEGKKARGKNDEEVRKKLGVLEGMVPADLGDVFEKASLRSGLARKTTHPHPPIPLCPIHRSRLSLASLSSGTSSSPTPSPTPPIHETTRPDTSPITYTSPSPSFTFSFSPVSSSNSTSSSSLNFEYDSSASSSFTPSSFSSPPPLTSSTPPYTSLPLTPGSPSQSVHPHRSARESTPESFIAFGRAPTLLSPLAIGGWGRSWERPLLNNRSGTGSSSTLVFDGISLESFPTPPDHIPSPSSPFSEDSSQDKAVGSLDLKVCIETGNAGLSPTKSTSRTMDQSWLSLSISDDSSSSGLPSASLPSISEAFEWDEMVRDQLGVGMGLEMGDERTVTGIESSRWSAVVSGADETSSNDRSGLRDGHGPTEASLLRDAYLSMIHTINVPGPEQGDSHTILMAYAQAAAA</sequence>
<reference evidence="2" key="3">
    <citation type="submission" date="2014-01" db="EMBL/GenBank/DDBJ databases">
        <title>Evolution of pathogenesis and genome organization in the Tremellales.</title>
        <authorList>
            <person name="Cuomo C."/>
            <person name="Litvintseva A."/>
            <person name="Heitman J."/>
            <person name="Chen Y."/>
            <person name="Sun S."/>
            <person name="Springer D."/>
            <person name="Dromer F."/>
            <person name="Young S."/>
            <person name="Zeng Q."/>
            <person name="Chapman S."/>
            <person name="Gujja S."/>
            <person name="Saif S."/>
            <person name="Birren B."/>
        </authorList>
    </citation>
    <scope>NUCLEOTIDE SEQUENCE</scope>
    <source>
        <strain evidence="2">CBS 10118</strain>
    </source>
</reference>
<dbReference type="KEGG" id="kbi:30208088"/>
<reference evidence="3" key="4">
    <citation type="submission" date="2024-02" db="EMBL/GenBank/DDBJ databases">
        <title>Comparative genomics of Cryptococcus and Kwoniella reveals pathogenesis evolution and contrasting modes of karyotype evolution via chromosome fusion or intercentromeric recombination.</title>
        <authorList>
            <person name="Coelho M.A."/>
            <person name="David-Palma M."/>
            <person name="Shea T."/>
            <person name="Bowers K."/>
            <person name="McGinley-Smith S."/>
            <person name="Mohammad A.W."/>
            <person name="Gnirke A."/>
            <person name="Yurkov A.M."/>
            <person name="Nowrousian M."/>
            <person name="Sun S."/>
            <person name="Cuomo C.A."/>
            <person name="Heitman J."/>
        </authorList>
    </citation>
    <scope>NUCLEOTIDE SEQUENCE</scope>
    <source>
        <strain evidence="3">CBS 10118</strain>
    </source>
</reference>
<evidence type="ECO:0000313" key="4">
    <source>
        <dbReference type="Proteomes" id="UP000092730"/>
    </source>
</evidence>
<feature type="compositionally biased region" description="Polar residues" evidence="1">
    <location>
        <begin position="33"/>
        <end position="42"/>
    </location>
</feature>
<feature type="region of interest" description="Disordered" evidence="1">
    <location>
        <begin position="28"/>
        <end position="54"/>
    </location>
</feature>
<feature type="compositionally biased region" description="Pro residues" evidence="1">
    <location>
        <begin position="352"/>
        <end position="362"/>
    </location>
</feature>
<dbReference type="EMBL" id="KI894020">
    <property type="protein sequence ID" value="OCF26012.1"/>
    <property type="molecule type" value="Genomic_DNA"/>
</dbReference>
<dbReference type="VEuPathDB" id="FungiDB:I302_03689"/>